<dbReference type="Pfam" id="PF13649">
    <property type="entry name" value="Methyltransf_25"/>
    <property type="match status" value="1"/>
</dbReference>
<sequence length="221" mass="23432">MSTHSHTPSPADSDDHGDAQDFWENHYAAREQIWSGRVNAPLAGFAAALPPGRALDLGCGEGGDAAHLAGLGWQVTAVDISSLALARTRARVEAAGVADRVTTERHDLSRSFPAGSFGLISAQYLQAPFEFSRPAIFRRAAAALTVGGVLFIVDHGAPPPWAKDHHAHHHFPGPREVYDGIGLDPAGYRAERLASPEREATGPDGVTGTLVDNVIAIRRLA</sequence>
<dbReference type="GO" id="GO:0008168">
    <property type="term" value="F:methyltransferase activity"/>
    <property type="evidence" value="ECO:0007669"/>
    <property type="project" value="UniProtKB-KW"/>
</dbReference>
<reference evidence="5 6" key="1">
    <citation type="submission" date="2016-10" db="EMBL/GenBank/DDBJ databases">
        <authorList>
            <person name="de Groot N.N."/>
        </authorList>
    </citation>
    <scope>NUCLEOTIDE SEQUENCE [LARGE SCALE GENOMIC DNA]</scope>
    <source>
        <strain evidence="5 6">CGMCC 4.5739</strain>
    </source>
</reference>
<dbReference type="CDD" id="cd02440">
    <property type="entry name" value="AdoMet_MTases"/>
    <property type="match status" value="1"/>
</dbReference>
<evidence type="ECO:0000259" key="4">
    <source>
        <dbReference type="Pfam" id="PF13649"/>
    </source>
</evidence>
<organism evidence="5 6">
    <name type="scientific">Streptomyces aidingensis</name>
    <dbReference type="NCBI Taxonomy" id="910347"/>
    <lineage>
        <taxon>Bacteria</taxon>
        <taxon>Bacillati</taxon>
        <taxon>Actinomycetota</taxon>
        <taxon>Actinomycetes</taxon>
        <taxon>Kitasatosporales</taxon>
        <taxon>Streptomycetaceae</taxon>
        <taxon>Streptomyces</taxon>
    </lineage>
</organism>
<evidence type="ECO:0000256" key="2">
    <source>
        <dbReference type="ARBA" id="ARBA00022679"/>
    </source>
</evidence>
<dbReference type="Proteomes" id="UP000199207">
    <property type="component" value="Unassembled WGS sequence"/>
</dbReference>
<dbReference type="Gene3D" id="3.40.50.150">
    <property type="entry name" value="Vaccinia Virus protein VP39"/>
    <property type="match status" value="1"/>
</dbReference>
<dbReference type="PANTHER" id="PTHR43464">
    <property type="entry name" value="METHYLTRANSFERASE"/>
    <property type="match status" value="1"/>
</dbReference>
<accession>A0A1I1UF55</accession>
<keyword evidence="2 5" id="KW-0808">Transferase</keyword>
<dbReference type="OrthoDB" id="9786503at2"/>
<evidence type="ECO:0000256" key="1">
    <source>
        <dbReference type="ARBA" id="ARBA00022603"/>
    </source>
</evidence>
<dbReference type="InterPro" id="IPR029063">
    <property type="entry name" value="SAM-dependent_MTases_sf"/>
</dbReference>
<dbReference type="SUPFAM" id="SSF53335">
    <property type="entry name" value="S-adenosyl-L-methionine-dependent methyltransferases"/>
    <property type="match status" value="1"/>
</dbReference>
<gene>
    <name evidence="5" type="ORF">SAMN05421773_12415</name>
</gene>
<dbReference type="AlphaFoldDB" id="A0A1I1UF55"/>
<dbReference type="InterPro" id="IPR041698">
    <property type="entry name" value="Methyltransf_25"/>
</dbReference>
<name>A0A1I1UF55_9ACTN</name>
<keyword evidence="6" id="KW-1185">Reference proteome</keyword>
<dbReference type="RefSeq" id="WP_093841477.1">
    <property type="nucleotide sequence ID" value="NZ_FOLM01000024.1"/>
</dbReference>
<protein>
    <submittedName>
        <fullName evidence="5">Methyltransferase domain-containing protein</fullName>
    </submittedName>
</protein>
<dbReference type="STRING" id="910347.SAMN05421773_12415"/>
<keyword evidence="1 5" id="KW-0489">Methyltransferase</keyword>
<evidence type="ECO:0000256" key="3">
    <source>
        <dbReference type="ARBA" id="ARBA00022691"/>
    </source>
</evidence>
<evidence type="ECO:0000313" key="6">
    <source>
        <dbReference type="Proteomes" id="UP000199207"/>
    </source>
</evidence>
<dbReference type="PANTHER" id="PTHR43464:SF19">
    <property type="entry name" value="UBIQUINONE BIOSYNTHESIS O-METHYLTRANSFERASE, MITOCHONDRIAL"/>
    <property type="match status" value="1"/>
</dbReference>
<keyword evidence="3" id="KW-0949">S-adenosyl-L-methionine</keyword>
<dbReference type="EMBL" id="FOLM01000024">
    <property type="protein sequence ID" value="SFD69235.1"/>
    <property type="molecule type" value="Genomic_DNA"/>
</dbReference>
<proteinExistence type="predicted"/>
<dbReference type="GO" id="GO:0032259">
    <property type="term" value="P:methylation"/>
    <property type="evidence" value="ECO:0007669"/>
    <property type="project" value="UniProtKB-KW"/>
</dbReference>
<feature type="domain" description="Methyltransferase" evidence="4">
    <location>
        <begin position="55"/>
        <end position="148"/>
    </location>
</feature>
<evidence type="ECO:0000313" key="5">
    <source>
        <dbReference type="EMBL" id="SFD69235.1"/>
    </source>
</evidence>